<evidence type="ECO:0000313" key="10">
    <source>
        <dbReference type="Proteomes" id="UP000182054"/>
    </source>
</evidence>
<accession>A0A1I0UCD0</accession>
<dbReference type="Pfam" id="PF00005">
    <property type="entry name" value="ABC_tran"/>
    <property type="match status" value="1"/>
</dbReference>
<dbReference type="InterPro" id="IPR013736">
    <property type="entry name" value="Xaa-Pro_dipept_C"/>
</dbReference>
<dbReference type="GO" id="GO:0008239">
    <property type="term" value="F:dipeptidyl-peptidase activity"/>
    <property type="evidence" value="ECO:0007669"/>
    <property type="project" value="InterPro"/>
</dbReference>
<dbReference type="Pfam" id="PF08530">
    <property type="entry name" value="PepX_C"/>
    <property type="match status" value="1"/>
</dbReference>
<comment type="similarity">
    <text evidence="1">Belongs to the ABC transporter superfamily.</text>
</comment>
<keyword evidence="7" id="KW-1133">Transmembrane helix</keyword>
<sequence>MPRPRVRPSGRSLLARPVVIGLVVLVVLAIVGVVALRTTASDTTAVRTEEVVREVPEGPGSSSTVQLDATVYLPDVPEPAPAVILAHGFGGDKSSVDGQARDLASRGLVVLAYSARGFGASTGRIGLNDPDREVADARALIDYLATRPEVQLDVPGDPRVGVAGGSYGGALALMAAGTDPRIDADAASITWNDLNQSLFPNYSAAAGSGTPTTTPAPSENGDAGVLKRGWAGIFFGAGVLPAGGGGSTDAGSDTSGATTAGQGASAPVLDPSDPAAACGRFALNVCAAYATSAVGGQPSPETTELLRQRSPSSVAASITAPTLLVQGQRDTLFGLEQADATARQIADAGGSVQVRWFDGGHDAGGTGPVADAAVADFLVDHLTGDPHPADPSFAYTLAGDPTDQGDRARDLVAARYPGLSGEADTERTEFALTSATGTPTQIIARPPGASPSAVSSFPGVGSLSGLPGGASDALGPLLAGDLPGQTASFVSEPLERSFTVTGSTTVDVTVGPTTAESGTVLFAKLYDVSDDGRRTLPSGLVSAVRVAPSATPTTVTVSLPAITHQIAAGHRIEVAFATTDQNYAVPLEPAAISVALTDGRVALPTVPAENTTSSFPVVPVVGITALAALVAALAVAATVRARRRTAADVDPALTDVPLVITDLAKNYANGFRAVDGVSFRVETGQVLGLLGPNGAGKTTTLRMLMGLITPSAGSIRVFGHAVTPGAPVLSRLGSFVEGSGFLPHLSGRDNLELYWRATGRPLADAHLEDALDIADLGRSVDRKVKSYSQGMRQRLAIAQAMLGLPDLMVLDEPTNGLDPPQIRTMRDVLIRYARTGRTVLVSSHLLAEVEQTCTHVVVMNKGVVVSAGTVEDLIGASGPVEFRVDRPADAAEVLRRLDGVGEVVVDEDTGAVKAQLGATDPAVAIRTLVTGGIAVSSASRSTRLEDVFLELVHDDTASGDRPEPTTTSGARA</sequence>
<dbReference type="InterPro" id="IPR003593">
    <property type="entry name" value="AAA+_ATPase"/>
</dbReference>
<evidence type="ECO:0000256" key="2">
    <source>
        <dbReference type="ARBA" id="ARBA00022448"/>
    </source>
</evidence>
<dbReference type="InterPro" id="IPR008979">
    <property type="entry name" value="Galactose-bd-like_sf"/>
</dbReference>
<reference evidence="9 10" key="1">
    <citation type="submission" date="2016-10" db="EMBL/GenBank/DDBJ databases">
        <authorList>
            <person name="de Groot N.N."/>
        </authorList>
    </citation>
    <scope>NUCLEOTIDE SEQUENCE [LARGE SCALE GENOMIC DNA]</scope>
    <source>
        <strain evidence="9 10">DSM 44908</strain>
    </source>
</reference>
<dbReference type="InterPro" id="IPR003439">
    <property type="entry name" value="ABC_transporter-like_ATP-bd"/>
</dbReference>
<feature type="region of interest" description="Disordered" evidence="6">
    <location>
        <begin position="245"/>
        <end position="268"/>
    </location>
</feature>
<evidence type="ECO:0000256" key="5">
    <source>
        <dbReference type="ARBA" id="ARBA00022840"/>
    </source>
</evidence>
<evidence type="ECO:0000313" key="9">
    <source>
        <dbReference type="EMBL" id="SFA61732.1"/>
    </source>
</evidence>
<proteinExistence type="inferred from homology"/>
<dbReference type="Gene3D" id="2.60.120.260">
    <property type="entry name" value="Galactose-binding domain-like"/>
    <property type="match status" value="1"/>
</dbReference>
<feature type="transmembrane region" description="Helical" evidence="7">
    <location>
        <begin position="617"/>
        <end position="639"/>
    </location>
</feature>
<dbReference type="Pfam" id="PF02129">
    <property type="entry name" value="Peptidase_S15"/>
    <property type="match status" value="1"/>
</dbReference>
<evidence type="ECO:0000256" key="4">
    <source>
        <dbReference type="ARBA" id="ARBA00022801"/>
    </source>
</evidence>
<dbReference type="Proteomes" id="UP000182054">
    <property type="component" value="Unassembled WGS sequence"/>
</dbReference>
<evidence type="ECO:0000256" key="3">
    <source>
        <dbReference type="ARBA" id="ARBA00022741"/>
    </source>
</evidence>
<keyword evidence="4" id="KW-0378">Hydrolase</keyword>
<dbReference type="GO" id="GO:0016887">
    <property type="term" value="F:ATP hydrolysis activity"/>
    <property type="evidence" value="ECO:0007669"/>
    <property type="project" value="InterPro"/>
</dbReference>
<dbReference type="PANTHER" id="PTHR43335:SF4">
    <property type="entry name" value="ABC TRANSPORTER, ATP-BINDING PROTEIN"/>
    <property type="match status" value="1"/>
</dbReference>
<dbReference type="AlphaFoldDB" id="A0A1I0UCD0"/>
<evidence type="ECO:0000259" key="8">
    <source>
        <dbReference type="PROSITE" id="PS50893"/>
    </source>
</evidence>
<dbReference type="GO" id="GO:0005524">
    <property type="term" value="F:ATP binding"/>
    <property type="evidence" value="ECO:0007669"/>
    <property type="project" value="UniProtKB-KW"/>
</dbReference>
<dbReference type="InterPro" id="IPR017871">
    <property type="entry name" value="ABC_transporter-like_CS"/>
</dbReference>
<dbReference type="PROSITE" id="PS50893">
    <property type="entry name" value="ABC_TRANSPORTER_2"/>
    <property type="match status" value="1"/>
</dbReference>
<dbReference type="SMART" id="SM00382">
    <property type="entry name" value="AAA"/>
    <property type="match status" value="1"/>
</dbReference>
<name>A0A1I0UCD0_9NOCA</name>
<evidence type="ECO:0000256" key="6">
    <source>
        <dbReference type="SAM" id="MobiDB-lite"/>
    </source>
</evidence>
<dbReference type="SUPFAM" id="SSF52540">
    <property type="entry name" value="P-loop containing nucleoside triphosphate hydrolases"/>
    <property type="match status" value="1"/>
</dbReference>
<dbReference type="OrthoDB" id="9804819at2"/>
<gene>
    <name evidence="9" type="ORF">SAMN05444374_11924</name>
</gene>
<dbReference type="InterPro" id="IPR029058">
    <property type="entry name" value="AB_hydrolase_fold"/>
</dbReference>
<dbReference type="InterPro" id="IPR027417">
    <property type="entry name" value="P-loop_NTPase"/>
</dbReference>
<evidence type="ECO:0000256" key="7">
    <source>
        <dbReference type="SAM" id="Phobius"/>
    </source>
</evidence>
<dbReference type="Gene3D" id="3.40.50.1820">
    <property type="entry name" value="alpha/beta hydrolase"/>
    <property type="match status" value="2"/>
</dbReference>
<keyword evidence="3" id="KW-0547">Nucleotide-binding</keyword>
<dbReference type="GeneID" id="85487516"/>
<protein>
    <submittedName>
        <fullName evidence="9">ABC-2 type transport system ATP-binding protein</fullName>
    </submittedName>
</protein>
<dbReference type="InterPro" id="IPR000383">
    <property type="entry name" value="Xaa-Pro-like_dom"/>
</dbReference>
<keyword evidence="7" id="KW-0812">Transmembrane</keyword>
<dbReference type="PANTHER" id="PTHR43335">
    <property type="entry name" value="ABC TRANSPORTER, ATP-BINDING PROTEIN"/>
    <property type="match status" value="1"/>
</dbReference>
<dbReference type="EMBL" id="FOJN01000019">
    <property type="protein sequence ID" value="SFA61732.1"/>
    <property type="molecule type" value="Genomic_DNA"/>
</dbReference>
<evidence type="ECO:0000256" key="1">
    <source>
        <dbReference type="ARBA" id="ARBA00005417"/>
    </source>
</evidence>
<feature type="compositionally biased region" description="Low complexity" evidence="6">
    <location>
        <begin position="249"/>
        <end position="266"/>
    </location>
</feature>
<feature type="transmembrane region" description="Helical" evidence="7">
    <location>
        <begin position="12"/>
        <end position="36"/>
    </location>
</feature>
<feature type="domain" description="ABC transporter" evidence="8">
    <location>
        <begin position="658"/>
        <end position="886"/>
    </location>
</feature>
<keyword evidence="2" id="KW-0813">Transport</keyword>
<dbReference type="RefSeq" id="WP_068366746.1">
    <property type="nucleotide sequence ID" value="NZ_FOJN01000019.1"/>
</dbReference>
<dbReference type="SMART" id="SM00939">
    <property type="entry name" value="PepX_C"/>
    <property type="match status" value="1"/>
</dbReference>
<dbReference type="SUPFAM" id="SSF49785">
    <property type="entry name" value="Galactose-binding domain-like"/>
    <property type="match status" value="1"/>
</dbReference>
<dbReference type="SUPFAM" id="SSF53474">
    <property type="entry name" value="alpha/beta-Hydrolases"/>
    <property type="match status" value="1"/>
</dbReference>
<organism evidence="9 10">
    <name type="scientific">Rhodococcoides kroppenstedtii</name>
    <dbReference type="NCBI Taxonomy" id="293050"/>
    <lineage>
        <taxon>Bacteria</taxon>
        <taxon>Bacillati</taxon>
        <taxon>Actinomycetota</taxon>
        <taxon>Actinomycetes</taxon>
        <taxon>Mycobacteriales</taxon>
        <taxon>Nocardiaceae</taxon>
        <taxon>Rhodococcoides</taxon>
    </lineage>
</organism>
<dbReference type="PROSITE" id="PS00211">
    <property type="entry name" value="ABC_TRANSPORTER_1"/>
    <property type="match status" value="1"/>
</dbReference>
<dbReference type="Gene3D" id="3.40.50.300">
    <property type="entry name" value="P-loop containing nucleotide triphosphate hydrolases"/>
    <property type="match status" value="1"/>
</dbReference>
<keyword evidence="5 9" id="KW-0067">ATP-binding</keyword>
<keyword evidence="7" id="KW-0472">Membrane</keyword>